<dbReference type="EMBL" id="CACVBM020001052">
    <property type="protein sequence ID" value="CAA7026675.1"/>
    <property type="molecule type" value="Genomic_DNA"/>
</dbReference>
<comment type="caution">
    <text evidence="1">The sequence shown here is derived from an EMBL/GenBank/DDBJ whole genome shotgun (WGS) entry which is preliminary data.</text>
</comment>
<name>A0A6D2II33_9BRAS</name>
<proteinExistence type="predicted"/>
<evidence type="ECO:0000313" key="1">
    <source>
        <dbReference type="EMBL" id="CAA7026675.1"/>
    </source>
</evidence>
<protein>
    <submittedName>
        <fullName evidence="1">Uncharacterized protein</fullName>
    </submittedName>
</protein>
<accession>A0A6D2II33</accession>
<dbReference type="Proteomes" id="UP000467841">
    <property type="component" value="Unassembled WGS sequence"/>
</dbReference>
<dbReference type="AlphaFoldDB" id="A0A6D2II33"/>
<keyword evidence="2" id="KW-1185">Reference proteome</keyword>
<gene>
    <name evidence="1" type="ORF">MERR_LOCUS13910</name>
</gene>
<reference evidence="1" key="1">
    <citation type="submission" date="2020-01" db="EMBL/GenBank/DDBJ databases">
        <authorList>
            <person name="Mishra B."/>
        </authorList>
    </citation>
    <scope>NUCLEOTIDE SEQUENCE [LARGE SCALE GENOMIC DNA]</scope>
</reference>
<sequence length="162" mass="18730">MLFCLYTERNVGRKVPGYSRGSNSCSPPVFPLRSITELLQVPARQDQPTLHPEKKYRALWISIDNEVKYDIKRAFTNDFDGLWWNFGEVWQEPQDKWWSDLVMDNYDPIDPPVVVLLSQARYERDLLNWTGAVNLMSQQLLIASIDPSPSSPLSTNVQMNIV</sequence>
<organism evidence="1 2">
    <name type="scientific">Microthlaspi erraticum</name>
    <dbReference type="NCBI Taxonomy" id="1685480"/>
    <lineage>
        <taxon>Eukaryota</taxon>
        <taxon>Viridiplantae</taxon>
        <taxon>Streptophyta</taxon>
        <taxon>Embryophyta</taxon>
        <taxon>Tracheophyta</taxon>
        <taxon>Spermatophyta</taxon>
        <taxon>Magnoliopsida</taxon>
        <taxon>eudicotyledons</taxon>
        <taxon>Gunneridae</taxon>
        <taxon>Pentapetalae</taxon>
        <taxon>rosids</taxon>
        <taxon>malvids</taxon>
        <taxon>Brassicales</taxon>
        <taxon>Brassicaceae</taxon>
        <taxon>Coluteocarpeae</taxon>
        <taxon>Microthlaspi</taxon>
    </lineage>
</organism>
<evidence type="ECO:0000313" key="2">
    <source>
        <dbReference type="Proteomes" id="UP000467841"/>
    </source>
</evidence>